<reference evidence="8 9" key="1">
    <citation type="submission" date="2018-08" db="EMBL/GenBank/DDBJ databases">
        <title>Murine metabolic-syndrome-specific gut microbial biobank.</title>
        <authorList>
            <person name="Liu C."/>
        </authorList>
    </citation>
    <scope>NUCLEOTIDE SEQUENCE [LARGE SCALE GENOMIC DNA]</scope>
    <source>
        <strain evidence="8 9">583</strain>
    </source>
</reference>
<dbReference type="GO" id="GO:0005886">
    <property type="term" value="C:plasma membrane"/>
    <property type="evidence" value="ECO:0007669"/>
    <property type="project" value="UniProtKB-SubCell"/>
</dbReference>
<evidence type="ECO:0000256" key="3">
    <source>
        <dbReference type="ARBA" id="ARBA00022692"/>
    </source>
</evidence>
<feature type="transmembrane region" description="Helical" evidence="6">
    <location>
        <begin position="48"/>
        <end position="70"/>
    </location>
</feature>
<gene>
    <name evidence="8" type="ORF">D3Z33_00670</name>
</gene>
<dbReference type="Pfam" id="PF06081">
    <property type="entry name" value="ArAE_1"/>
    <property type="match status" value="1"/>
</dbReference>
<organism evidence="8 9">
    <name type="scientific">Senegalia massiliensis</name>
    <dbReference type="NCBI Taxonomy" id="1720316"/>
    <lineage>
        <taxon>Bacteria</taxon>
        <taxon>Bacillati</taxon>
        <taxon>Bacillota</taxon>
        <taxon>Clostridia</taxon>
        <taxon>Eubacteriales</taxon>
        <taxon>Clostridiaceae</taxon>
        <taxon>Senegalia</taxon>
    </lineage>
</organism>
<evidence type="ECO:0000313" key="9">
    <source>
        <dbReference type="Proteomes" id="UP000467132"/>
    </source>
</evidence>
<accession>A0A845QV30</accession>
<dbReference type="InterPro" id="IPR038323">
    <property type="entry name" value="ArAE_1_C_sf"/>
</dbReference>
<evidence type="ECO:0000256" key="1">
    <source>
        <dbReference type="ARBA" id="ARBA00004651"/>
    </source>
</evidence>
<sequence length="327" mass="37921">MKNLLYKAAKIAIGVILSIFIANIIGLKYAATAGVICMLSILDTRTQTYIVGIKRLMTSLIAIVLATILFRVGGHNLLVLGVFLMIFIPILTILKSTEGMAVSTVLVTHIYDINTLSWDIMTNEIGILLIGILVAWAMNIHMPNREKEIRNKQFEVESLIRTVLYNMKLELLNQCSIELQDDSLKSLDETLAEGMDYAINFNNDFLLKDNSYFIKYFNMRRQQYQILVNMQKNIKEEFITVEKAKPLSDFTERLSKELDECNTGEDLLKRADKLKDYYENSQLPITRKEFENRAILYQYFNDLIYFTEVKLNFMRKYGEIKYCNSRE</sequence>
<keyword evidence="4 6" id="KW-1133">Transmembrane helix</keyword>
<feature type="transmembrane region" description="Helical" evidence="6">
    <location>
        <begin position="12"/>
        <end position="42"/>
    </location>
</feature>
<evidence type="ECO:0000256" key="5">
    <source>
        <dbReference type="ARBA" id="ARBA00023136"/>
    </source>
</evidence>
<dbReference type="EMBL" id="QXXA01000001">
    <property type="protein sequence ID" value="NBI05366.1"/>
    <property type="molecule type" value="Genomic_DNA"/>
</dbReference>
<keyword evidence="5 6" id="KW-0472">Membrane</keyword>
<dbReference type="InterPro" id="IPR010343">
    <property type="entry name" value="ArAE_1"/>
</dbReference>
<feature type="transmembrane region" description="Helical" evidence="6">
    <location>
        <begin position="77"/>
        <end position="94"/>
    </location>
</feature>
<evidence type="ECO:0000256" key="6">
    <source>
        <dbReference type="SAM" id="Phobius"/>
    </source>
</evidence>
<evidence type="ECO:0000313" key="8">
    <source>
        <dbReference type="EMBL" id="NBI05366.1"/>
    </source>
</evidence>
<dbReference type="AlphaFoldDB" id="A0A845QV30"/>
<keyword evidence="2" id="KW-1003">Cell membrane</keyword>
<dbReference type="OrthoDB" id="357521at2"/>
<dbReference type="Gene3D" id="1.20.120.940">
    <property type="entry name" value="Putative aromatic acid exporter, C-terminal domain"/>
    <property type="match status" value="1"/>
</dbReference>
<feature type="transmembrane region" description="Helical" evidence="6">
    <location>
        <begin position="125"/>
        <end position="142"/>
    </location>
</feature>
<comment type="caution">
    <text evidence="8">The sequence shown here is derived from an EMBL/GenBank/DDBJ whole genome shotgun (WGS) entry which is preliminary data.</text>
</comment>
<dbReference type="PANTHER" id="PTHR40064:SF1">
    <property type="entry name" value="MEMBRANE PROTEIN"/>
    <property type="match status" value="1"/>
</dbReference>
<evidence type="ECO:0000259" key="7">
    <source>
        <dbReference type="Pfam" id="PF11728"/>
    </source>
</evidence>
<protein>
    <submittedName>
        <fullName evidence="8">Aromatic acid exporter family protein</fullName>
    </submittedName>
</protein>
<dbReference type="PANTHER" id="PTHR40064">
    <property type="entry name" value="MEMBRANE PROTEIN-RELATED"/>
    <property type="match status" value="1"/>
</dbReference>
<dbReference type="RefSeq" id="WP_160195877.1">
    <property type="nucleotide sequence ID" value="NZ_QXXA01000001.1"/>
</dbReference>
<keyword evidence="9" id="KW-1185">Reference proteome</keyword>
<dbReference type="InterPro" id="IPR052984">
    <property type="entry name" value="UPF0421"/>
</dbReference>
<evidence type="ECO:0000256" key="2">
    <source>
        <dbReference type="ARBA" id="ARBA00022475"/>
    </source>
</evidence>
<proteinExistence type="predicted"/>
<evidence type="ECO:0000256" key="4">
    <source>
        <dbReference type="ARBA" id="ARBA00022989"/>
    </source>
</evidence>
<dbReference type="InterPro" id="IPR021062">
    <property type="entry name" value="ArAE_1_C"/>
</dbReference>
<comment type="subcellular location">
    <subcellularLocation>
        <location evidence="1">Cell membrane</location>
        <topology evidence="1">Multi-pass membrane protein</topology>
    </subcellularLocation>
</comment>
<dbReference type="Pfam" id="PF11728">
    <property type="entry name" value="ArAE_1_C"/>
    <property type="match status" value="1"/>
</dbReference>
<dbReference type="Proteomes" id="UP000467132">
    <property type="component" value="Unassembled WGS sequence"/>
</dbReference>
<keyword evidence="3 6" id="KW-0812">Transmembrane</keyword>
<name>A0A845QV30_9CLOT</name>
<feature type="domain" description="Putative aromatic acid exporter C-terminal" evidence="7">
    <location>
        <begin position="146"/>
        <end position="310"/>
    </location>
</feature>